<accession>T1AQE6</accession>
<reference evidence="3" key="1">
    <citation type="submission" date="2013-08" db="EMBL/GenBank/DDBJ databases">
        <authorList>
            <person name="Mendez C."/>
            <person name="Richter M."/>
            <person name="Ferrer M."/>
            <person name="Sanchez J."/>
        </authorList>
    </citation>
    <scope>NUCLEOTIDE SEQUENCE</scope>
</reference>
<keyword evidence="1" id="KW-0472">Membrane</keyword>
<protein>
    <submittedName>
        <fullName evidence="3">Major facilitator superfamily MFS-1</fullName>
    </submittedName>
</protein>
<organism evidence="3">
    <name type="scientific">mine drainage metagenome</name>
    <dbReference type="NCBI Taxonomy" id="410659"/>
    <lineage>
        <taxon>unclassified sequences</taxon>
        <taxon>metagenomes</taxon>
        <taxon>ecological metagenomes</taxon>
    </lineage>
</organism>
<comment type="caution">
    <text evidence="3">The sequence shown here is derived from an EMBL/GenBank/DDBJ whole genome shotgun (WGS) entry which is preliminary data.</text>
</comment>
<keyword evidence="1" id="KW-0812">Transmembrane</keyword>
<feature type="transmembrane region" description="Helical" evidence="1">
    <location>
        <begin position="135"/>
        <end position="156"/>
    </location>
</feature>
<dbReference type="SUPFAM" id="SSF103473">
    <property type="entry name" value="MFS general substrate transporter"/>
    <property type="match status" value="1"/>
</dbReference>
<dbReference type="GO" id="GO:0022857">
    <property type="term" value="F:transmembrane transporter activity"/>
    <property type="evidence" value="ECO:0007669"/>
    <property type="project" value="InterPro"/>
</dbReference>
<feature type="non-terminal residue" evidence="3">
    <location>
        <position position="1"/>
    </location>
</feature>
<feature type="non-terminal residue" evidence="3">
    <location>
        <position position="203"/>
    </location>
</feature>
<dbReference type="Pfam" id="PF07690">
    <property type="entry name" value="MFS_1"/>
    <property type="match status" value="1"/>
</dbReference>
<dbReference type="GO" id="GO:0005886">
    <property type="term" value="C:plasma membrane"/>
    <property type="evidence" value="ECO:0007669"/>
    <property type="project" value="TreeGrafter"/>
</dbReference>
<dbReference type="InterPro" id="IPR036259">
    <property type="entry name" value="MFS_trans_sf"/>
</dbReference>
<evidence type="ECO:0000259" key="2">
    <source>
        <dbReference type="PROSITE" id="PS50850"/>
    </source>
</evidence>
<dbReference type="PANTHER" id="PTHR43129:SF1">
    <property type="entry name" value="FOSMIDOMYCIN RESISTANCE PROTEIN"/>
    <property type="match status" value="1"/>
</dbReference>
<sequence>AVLATTSLAHFVNDGTVFFIPVMADLLASHGSLSAALITAMLTIFYLTSSGAGILVGRLADKGGGRGAKIAIGILSLGVGMFLFAIAIAGTHGATRGFLAVGAALVAGVGSSFYHPLGASLVSDAFDPRNRARALGANGAMGSLGRALYPTLFFVVTGLVASQASAVVVFGVVAVGAAALLWKVRVDPRQPKAPAQVTAPAPP</sequence>
<gene>
    <name evidence="3" type="ORF">B1B_07099</name>
</gene>
<proteinExistence type="predicted"/>
<dbReference type="EMBL" id="AUZY01004514">
    <property type="protein sequence ID" value="EQD62811.1"/>
    <property type="molecule type" value="Genomic_DNA"/>
</dbReference>
<dbReference type="PANTHER" id="PTHR43129">
    <property type="entry name" value="FOSMIDOMYCIN RESISTANCE PROTEIN"/>
    <property type="match status" value="1"/>
</dbReference>
<feature type="transmembrane region" description="Helical" evidence="1">
    <location>
        <begin position="33"/>
        <end position="56"/>
    </location>
</feature>
<evidence type="ECO:0000256" key="1">
    <source>
        <dbReference type="SAM" id="Phobius"/>
    </source>
</evidence>
<name>T1AQE6_9ZZZZ</name>
<feature type="transmembrane region" description="Helical" evidence="1">
    <location>
        <begin position="68"/>
        <end position="91"/>
    </location>
</feature>
<feature type="transmembrane region" description="Helical" evidence="1">
    <location>
        <begin position="162"/>
        <end position="182"/>
    </location>
</feature>
<keyword evidence="1" id="KW-1133">Transmembrane helix</keyword>
<dbReference type="AlphaFoldDB" id="T1AQE6"/>
<dbReference type="InterPro" id="IPR020846">
    <property type="entry name" value="MFS_dom"/>
</dbReference>
<reference evidence="3" key="2">
    <citation type="journal article" date="2014" name="ISME J.">
        <title>Microbial stratification in low pH oxic and suboxic macroscopic growths along an acid mine drainage.</title>
        <authorList>
            <person name="Mendez-Garcia C."/>
            <person name="Mesa V."/>
            <person name="Sprenger R.R."/>
            <person name="Richter M."/>
            <person name="Diez M.S."/>
            <person name="Solano J."/>
            <person name="Bargiela R."/>
            <person name="Golyshina O.V."/>
            <person name="Manteca A."/>
            <person name="Ramos J.L."/>
            <person name="Gallego J.R."/>
            <person name="Llorente I."/>
            <person name="Martins Dos Santos V.A."/>
            <person name="Jensen O.N."/>
            <person name="Pelaez A.I."/>
            <person name="Sanchez J."/>
            <person name="Ferrer M."/>
        </authorList>
    </citation>
    <scope>NUCLEOTIDE SEQUENCE</scope>
</reference>
<evidence type="ECO:0000313" key="3">
    <source>
        <dbReference type="EMBL" id="EQD62811.1"/>
    </source>
</evidence>
<dbReference type="InterPro" id="IPR011701">
    <property type="entry name" value="MFS"/>
</dbReference>
<dbReference type="Gene3D" id="1.20.1250.20">
    <property type="entry name" value="MFS general substrate transporter like domains"/>
    <property type="match status" value="1"/>
</dbReference>
<feature type="domain" description="Major facilitator superfamily (MFS) profile" evidence="2">
    <location>
        <begin position="2"/>
        <end position="203"/>
    </location>
</feature>
<feature type="transmembrane region" description="Helical" evidence="1">
    <location>
        <begin position="97"/>
        <end position="114"/>
    </location>
</feature>
<dbReference type="PROSITE" id="PS50850">
    <property type="entry name" value="MFS"/>
    <property type="match status" value="1"/>
</dbReference>